<dbReference type="Proteomes" id="UP000241808">
    <property type="component" value="Unassembled WGS sequence"/>
</dbReference>
<name>A0A2T4ZF07_9HYPH</name>
<dbReference type="EMBL" id="PZZL01000003">
    <property type="protein sequence ID" value="PTM60478.1"/>
    <property type="molecule type" value="Genomic_DNA"/>
</dbReference>
<feature type="signal peptide" evidence="1">
    <location>
        <begin position="1"/>
        <end position="24"/>
    </location>
</feature>
<keyword evidence="1" id="KW-0732">Signal</keyword>
<evidence type="ECO:0000313" key="3">
    <source>
        <dbReference type="Proteomes" id="UP000241808"/>
    </source>
</evidence>
<sequence length="109" mass="11514">MTALARCFLAALLLSVPAAPPAVAQDPAAFAAEKCSRYRQATADALRRWGREGLSAEFLSAHAAFIDGGCQGPPSICPRPGRETDFANAMTVRAMNAGMASTFLPWACR</sequence>
<accession>A0A2T4ZF07</accession>
<keyword evidence="3" id="KW-1185">Reference proteome</keyword>
<gene>
    <name evidence="2" type="ORF">C8P69_103412</name>
</gene>
<protein>
    <submittedName>
        <fullName evidence="2">Uncharacterized protein</fullName>
    </submittedName>
</protein>
<dbReference type="OrthoDB" id="7726273at2"/>
<reference evidence="2 3" key="1">
    <citation type="submission" date="2018-04" db="EMBL/GenBank/DDBJ databases">
        <title>Genomic Encyclopedia of Archaeal and Bacterial Type Strains, Phase II (KMG-II): from individual species to whole genera.</title>
        <authorList>
            <person name="Goeker M."/>
        </authorList>
    </citation>
    <scope>NUCLEOTIDE SEQUENCE [LARGE SCALE GENOMIC DNA]</scope>
    <source>
        <strain evidence="2 3">DSM 25521</strain>
    </source>
</reference>
<feature type="chain" id="PRO_5015436997" evidence="1">
    <location>
        <begin position="25"/>
        <end position="109"/>
    </location>
</feature>
<evidence type="ECO:0000313" key="2">
    <source>
        <dbReference type="EMBL" id="PTM60478.1"/>
    </source>
</evidence>
<proteinExistence type="predicted"/>
<comment type="caution">
    <text evidence="2">The sequence shown here is derived from an EMBL/GenBank/DDBJ whole genome shotgun (WGS) entry which is preliminary data.</text>
</comment>
<dbReference type="RefSeq" id="WP_108176308.1">
    <property type="nucleotide sequence ID" value="NZ_PZZL01000003.1"/>
</dbReference>
<organism evidence="2 3">
    <name type="scientific">Phreatobacter oligotrophus</name>
    <dbReference type="NCBI Taxonomy" id="1122261"/>
    <lineage>
        <taxon>Bacteria</taxon>
        <taxon>Pseudomonadati</taxon>
        <taxon>Pseudomonadota</taxon>
        <taxon>Alphaproteobacteria</taxon>
        <taxon>Hyphomicrobiales</taxon>
        <taxon>Phreatobacteraceae</taxon>
        <taxon>Phreatobacter</taxon>
    </lineage>
</organism>
<dbReference type="AlphaFoldDB" id="A0A2T4ZF07"/>
<evidence type="ECO:0000256" key="1">
    <source>
        <dbReference type="SAM" id="SignalP"/>
    </source>
</evidence>